<feature type="transmembrane region" description="Helical" evidence="8">
    <location>
        <begin position="347"/>
        <end position="369"/>
    </location>
</feature>
<name>A0ABS8S7X6_DATST</name>
<evidence type="ECO:0000313" key="10">
    <source>
        <dbReference type="Proteomes" id="UP000823775"/>
    </source>
</evidence>
<dbReference type="Proteomes" id="UP000823775">
    <property type="component" value="Unassembled WGS sequence"/>
</dbReference>
<feature type="transmembrane region" description="Helical" evidence="8">
    <location>
        <begin position="271"/>
        <end position="292"/>
    </location>
</feature>
<feature type="transmembrane region" description="Helical" evidence="8">
    <location>
        <begin position="472"/>
        <end position="491"/>
    </location>
</feature>
<evidence type="ECO:0000256" key="5">
    <source>
        <dbReference type="ARBA" id="ARBA00022692"/>
    </source>
</evidence>
<dbReference type="InterPro" id="IPR018227">
    <property type="entry name" value="Amino_acid_transport_2"/>
</dbReference>
<accession>A0ABS8S7X6</accession>
<organism evidence="9 10">
    <name type="scientific">Datura stramonium</name>
    <name type="common">Jimsonweed</name>
    <name type="synonym">Common thornapple</name>
    <dbReference type="NCBI Taxonomy" id="4076"/>
    <lineage>
        <taxon>Eukaryota</taxon>
        <taxon>Viridiplantae</taxon>
        <taxon>Streptophyta</taxon>
        <taxon>Embryophyta</taxon>
        <taxon>Tracheophyta</taxon>
        <taxon>Spermatophyta</taxon>
        <taxon>Magnoliopsida</taxon>
        <taxon>eudicotyledons</taxon>
        <taxon>Gunneridae</taxon>
        <taxon>Pentapetalae</taxon>
        <taxon>asterids</taxon>
        <taxon>lamiids</taxon>
        <taxon>Solanales</taxon>
        <taxon>Solanaceae</taxon>
        <taxon>Solanoideae</taxon>
        <taxon>Datureae</taxon>
        <taxon>Datura</taxon>
    </lineage>
</organism>
<dbReference type="PANTHER" id="PTHR47715:SF1">
    <property type="entry name" value="TRYPTOPHAN_TYROSINE PERMEASE"/>
    <property type="match status" value="1"/>
</dbReference>
<dbReference type="EMBL" id="JACEIK010000322">
    <property type="protein sequence ID" value="MCD7454931.1"/>
    <property type="molecule type" value="Genomic_DNA"/>
</dbReference>
<feature type="transmembrane region" description="Helical" evidence="8">
    <location>
        <begin position="442"/>
        <end position="460"/>
    </location>
</feature>
<comment type="caution">
    <text evidence="9">The sequence shown here is derived from an EMBL/GenBank/DDBJ whole genome shotgun (WGS) entry which is preliminary data.</text>
</comment>
<feature type="transmembrane region" description="Helical" evidence="8">
    <location>
        <begin position="232"/>
        <end position="251"/>
    </location>
</feature>
<evidence type="ECO:0000256" key="2">
    <source>
        <dbReference type="ARBA" id="ARBA00022448"/>
    </source>
</evidence>
<evidence type="ECO:0000256" key="4">
    <source>
        <dbReference type="ARBA" id="ARBA00022519"/>
    </source>
</evidence>
<keyword evidence="4" id="KW-0997">Cell inner membrane</keyword>
<feature type="transmembrane region" description="Helical" evidence="8">
    <location>
        <begin position="169"/>
        <end position="197"/>
    </location>
</feature>
<keyword evidence="7 8" id="KW-0472">Membrane</keyword>
<dbReference type="Gene3D" id="1.20.1740.10">
    <property type="entry name" value="Amino acid/polyamine transporter I"/>
    <property type="match status" value="1"/>
</dbReference>
<evidence type="ECO:0000256" key="3">
    <source>
        <dbReference type="ARBA" id="ARBA00022475"/>
    </source>
</evidence>
<evidence type="ECO:0008006" key="11">
    <source>
        <dbReference type="Google" id="ProtNLM"/>
    </source>
</evidence>
<proteinExistence type="predicted"/>
<protein>
    <recommendedName>
        <fullName evidence="11">Tyrosine-specific transport protein</fullName>
    </recommendedName>
</protein>
<sequence>MLLSQQFKIQFFSHPSSHIKYIAHGKSLKVQSFKHVLCKRHPDLFTGQNVCVKHKSLAVSLNVDEASVSDESCNLEEKIEMTQEKSFWGAVGLIVGTAVGPGMLGLPAATVKSGPLPSTISLLLTWVYVISSIILVAELSFAAMEEDGVDEVSFTSLATKALGSKLGSFVALVYASLTFALLVACVSGIGSIISQWFPKINPVLANGLFPSLVGIVLWSLPFKVIDVANRCLCITMLFSITALVVIGIFVGRMSIIGSFAYASWRFSSVLPAIPVAVLTMGFHVITPFICKIAGNTIHDARKAIILGGTIPLVMVVSWNLIVLGLSGHNASSVSSDPISLLLSVNSSALPAVQGFALSALATSLIGYAVSFPKQVVDTLDLIFSSSSPSRGVMTRGKVGKVGSAIFKLRQNLGNAGKVSYSGIKNNNASEVRVDSGFKSLQSIVMPLILALPVLIGSFFPSTFSRALDFAGIYANCFLFGILPPVMTYIYQSRRKLRLGILPGGDGMLLLLLAIAVILAIWH</sequence>
<evidence type="ECO:0000256" key="6">
    <source>
        <dbReference type="ARBA" id="ARBA00022989"/>
    </source>
</evidence>
<evidence type="ECO:0000256" key="8">
    <source>
        <dbReference type="SAM" id="Phobius"/>
    </source>
</evidence>
<evidence type="ECO:0000313" key="9">
    <source>
        <dbReference type="EMBL" id="MCD7454931.1"/>
    </source>
</evidence>
<dbReference type="PANTHER" id="PTHR47715">
    <property type="entry name" value="TRYPTOPHAN/TYROSINE PERMEASE"/>
    <property type="match status" value="1"/>
</dbReference>
<keyword evidence="6 8" id="KW-1133">Transmembrane helix</keyword>
<feature type="transmembrane region" description="Helical" evidence="8">
    <location>
        <begin position="87"/>
        <end position="106"/>
    </location>
</feature>
<feature type="transmembrane region" description="Helical" evidence="8">
    <location>
        <begin position="498"/>
        <end position="521"/>
    </location>
</feature>
<gene>
    <name evidence="9" type="ORF">HAX54_026527</name>
</gene>
<evidence type="ECO:0000256" key="7">
    <source>
        <dbReference type="ARBA" id="ARBA00023136"/>
    </source>
</evidence>
<keyword evidence="5 8" id="KW-0812">Transmembrane</keyword>
<keyword evidence="2" id="KW-0813">Transport</keyword>
<feature type="transmembrane region" description="Helical" evidence="8">
    <location>
        <begin position="304"/>
        <end position="327"/>
    </location>
</feature>
<dbReference type="Pfam" id="PF03222">
    <property type="entry name" value="Trp_Tyr_perm"/>
    <property type="match status" value="1"/>
</dbReference>
<keyword evidence="10" id="KW-1185">Reference proteome</keyword>
<feature type="transmembrane region" description="Helical" evidence="8">
    <location>
        <begin position="118"/>
        <end position="137"/>
    </location>
</feature>
<feature type="transmembrane region" description="Helical" evidence="8">
    <location>
        <begin position="203"/>
        <end position="220"/>
    </location>
</feature>
<comment type="subcellular location">
    <subcellularLocation>
        <location evidence="1">Cell inner membrane</location>
        <topology evidence="1">Multi-pass membrane protein</topology>
    </subcellularLocation>
</comment>
<keyword evidence="3" id="KW-1003">Cell membrane</keyword>
<evidence type="ECO:0000256" key="1">
    <source>
        <dbReference type="ARBA" id="ARBA00004429"/>
    </source>
</evidence>
<reference evidence="9 10" key="1">
    <citation type="journal article" date="2021" name="BMC Genomics">
        <title>Datura genome reveals duplications of psychoactive alkaloid biosynthetic genes and high mutation rate following tissue culture.</title>
        <authorList>
            <person name="Rajewski A."/>
            <person name="Carter-House D."/>
            <person name="Stajich J."/>
            <person name="Litt A."/>
        </authorList>
    </citation>
    <scope>NUCLEOTIDE SEQUENCE [LARGE SCALE GENOMIC DNA]</scope>
    <source>
        <strain evidence="9">AR-01</strain>
    </source>
</reference>